<evidence type="ECO:0000313" key="3">
    <source>
        <dbReference type="EMBL" id="CAR27831.1"/>
    </source>
</evidence>
<organism evidence="3 4">
    <name type="scientific">Zygosaccharomyces rouxii (strain ATCC 2623 / CBS 732 / NBRC 1130 / NCYC 568 / NRRL Y-229)</name>
    <dbReference type="NCBI Taxonomy" id="559307"/>
    <lineage>
        <taxon>Eukaryota</taxon>
        <taxon>Fungi</taxon>
        <taxon>Dikarya</taxon>
        <taxon>Ascomycota</taxon>
        <taxon>Saccharomycotina</taxon>
        <taxon>Saccharomycetes</taxon>
        <taxon>Saccharomycetales</taxon>
        <taxon>Saccharomycetaceae</taxon>
        <taxon>Zygosaccharomyces</taxon>
    </lineage>
</organism>
<dbReference type="AlphaFoldDB" id="C5DVL2"/>
<dbReference type="GO" id="GO:0016787">
    <property type="term" value="F:hydrolase activity"/>
    <property type="evidence" value="ECO:0007669"/>
    <property type="project" value="UniProtKB-KW"/>
</dbReference>
<dbReference type="InterPro" id="IPR050300">
    <property type="entry name" value="GDXG_lipolytic_enzyme"/>
</dbReference>
<protein>
    <submittedName>
        <fullName evidence="3">ZYRO0D07590p</fullName>
    </submittedName>
</protein>
<gene>
    <name evidence="3" type="ordered locus">ZYRO0D07590g</name>
</gene>
<dbReference type="KEGG" id="zro:ZYRO0D07590g"/>
<evidence type="ECO:0000313" key="4">
    <source>
        <dbReference type="Proteomes" id="UP000008536"/>
    </source>
</evidence>
<keyword evidence="2" id="KW-1133">Transmembrane helix</keyword>
<dbReference type="EMBL" id="CU928176">
    <property type="protein sequence ID" value="CAR27831.1"/>
    <property type="molecule type" value="Genomic_DNA"/>
</dbReference>
<dbReference type="FunCoup" id="C5DVL2">
    <property type="interactions" value="33"/>
</dbReference>
<reference evidence="3 4" key="1">
    <citation type="journal article" date="2009" name="Genome Res.">
        <title>Comparative genomics of protoploid Saccharomycetaceae.</title>
        <authorList>
            <consortium name="The Genolevures Consortium"/>
            <person name="Souciet J.-L."/>
            <person name="Dujon B."/>
            <person name="Gaillardin C."/>
            <person name="Johnston M."/>
            <person name="Baret P.V."/>
            <person name="Cliften P."/>
            <person name="Sherman D.J."/>
            <person name="Weissenbach J."/>
            <person name="Westhof E."/>
            <person name="Wincker P."/>
            <person name="Jubin C."/>
            <person name="Poulain J."/>
            <person name="Barbe V."/>
            <person name="Segurens B."/>
            <person name="Artiguenave F."/>
            <person name="Anthouard V."/>
            <person name="Vacherie B."/>
            <person name="Val M.-E."/>
            <person name="Fulton R.S."/>
            <person name="Minx P."/>
            <person name="Wilson R."/>
            <person name="Durrens P."/>
            <person name="Jean G."/>
            <person name="Marck C."/>
            <person name="Martin T."/>
            <person name="Nikolski M."/>
            <person name="Rolland T."/>
            <person name="Seret M.-L."/>
            <person name="Casaregola S."/>
            <person name="Despons L."/>
            <person name="Fairhead C."/>
            <person name="Fischer G."/>
            <person name="Lafontaine I."/>
            <person name="Leh V."/>
            <person name="Lemaire M."/>
            <person name="de Montigny J."/>
            <person name="Neuveglise C."/>
            <person name="Thierry A."/>
            <person name="Blanc-Lenfle I."/>
            <person name="Bleykasten C."/>
            <person name="Diffels J."/>
            <person name="Fritsch E."/>
            <person name="Frangeul L."/>
            <person name="Goeffon A."/>
            <person name="Jauniaux N."/>
            <person name="Kachouri-Lafond R."/>
            <person name="Payen C."/>
            <person name="Potier S."/>
            <person name="Pribylova L."/>
            <person name="Ozanne C."/>
            <person name="Richard G.-F."/>
            <person name="Sacerdot C."/>
            <person name="Straub M.-L."/>
            <person name="Talla E."/>
        </authorList>
    </citation>
    <scope>NUCLEOTIDE SEQUENCE [LARGE SCALE GENOMIC DNA]</scope>
    <source>
        <strain evidence="3 4">ATCC 2623 / CBS 732 / BCRC 21506 / NBRC 1130 / NCYC 568 / NRRL Y-229</strain>
    </source>
</reference>
<dbReference type="PANTHER" id="PTHR48081">
    <property type="entry name" value="AB HYDROLASE SUPERFAMILY PROTEIN C4A8.06C"/>
    <property type="match status" value="1"/>
</dbReference>
<keyword evidence="1" id="KW-0378">Hydrolase</keyword>
<dbReference type="InParanoid" id="C5DVL2"/>
<evidence type="ECO:0000256" key="2">
    <source>
        <dbReference type="SAM" id="Phobius"/>
    </source>
</evidence>
<dbReference type="ESTHER" id="zygrc-c5dvl2">
    <property type="family name" value="Steryl_acetyl_hydrolase"/>
</dbReference>
<sequence length="390" mass="44022">MVASDLNKGPKMGAIVGCASVVWFSIKCLFLVPINIIKDGLIFRHKHGKSLSFDFMHRITIRTLVGNSNDYLIDWFINPYMKRAGDAIRIPNCPRRNTTEHASIRLTDGDLALVTKSFGAHFEKGVDVEMRWFVKSNTFDAKKDPVIYYIHGGGFRLKEIDSVIVFLGHIHEAYPEAAIVLVDYTLTSAAKNAVFPQQLLECVAGYDWLTAESGCQNVSLIGDSSGGNLALALLELLQLSARPAPKRAAVISPWVNPSLHDEGFAKHEIIDYLPADKLFEWGDYYTPGPEYIKNPFLNIEHNFETPVWKNVLEQTELLVTYGAEEMFHDQVKRFVEKLKLANPAKFSAENNVVVDDVGAHTSPLFFTKLDLKYWLSYDINRKFIRFLTSS</sequence>
<dbReference type="InterPro" id="IPR029058">
    <property type="entry name" value="AB_hydrolase_fold"/>
</dbReference>
<keyword evidence="4" id="KW-1185">Reference proteome</keyword>
<keyword evidence="2" id="KW-0812">Transmembrane</keyword>
<keyword evidence="2" id="KW-0472">Membrane</keyword>
<dbReference type="Gene3D" id="3.40.50.1820">
    <property type="entry name" value="alpha/beta hydrolase"/>
    <property type="match status" value="1"/>
</dbReference>
<dbReference type="HOGENOM" id="CLU_067868_0_0_1"/>
<feature type="transmembrane region" description="Helical" evidence="2">
    <location>
        <begin position="12"/>
        <end position="37"/>
    </location>
</feature>
<dbReference type="InterPro" id="IPR019436">
    <property type="entry name" value="Say1-like"/>
</dbReference>
<dbReference type="SUPFAM" id="SSF53474">
    <property type="entry name" value="alpha/beta-Hydrolases"/>
    <property type="match status" value="1"/>
</dbReference>
<evidence type="ECO:0000256" key="1">
    <source>
        <dbReference type="ARBA" id="ARBA00022801"/>
    </source>
</evidence>
<dbReference type="Proteomes" id="UP000008536">
    <property type="component" value="Chromosome D"/>
</dbReference>
<dbReference type="PANTHER" id="PTHR48081:SF8">
    <property type="entry name" value="ALPHA_BETA HYDROLASE FOLD-3 DOMAIN-CONTAINING PROTEIN-RELATED"/>
    <property type="match status" value="1"/>
</dbReference>
<proteinExistence type="predicted"/>
<accession>C5DVL2</accession>
<dbReference type="Pfam" id="PF10340">
    <property type="entry name" value="Say1_Mug180"/>
    <property type="match status" value="1"/>
</dbReference>
<dbReference type="STRING" id="559307.C5DVL2"/>
<name>C5DVL2_ZYGRC</name>